<accession>A0AA35WRT8</accession>
<evidence type="ECO:0000256" key="2">
    <source>
        <dbReference type="SAM" id="SignalP"/>
    </source>
</evidence>
<dbReference type="AlphaFoldDB" id="A0AA35WRT8"/>
<feature type="compositionally biased region" description="Basic and acidic residues" evidence="1">
    <location>
        <begin position="47"/>
        <end position="57"/>
    </location>
</feature>
<protein>
    <submittedName>
        <fullName evidence="3">Collectin-11</fullName>
    </submittedName>
</protein>
<dbReference type="Proteomes" id="UP001174909">
    <property type="component" value="Unassembled WGS sequence"/>
</dbReference>
<feature type="region of interest" description="Disordered" evidence="1">
    <location>
        <begin position="26"/>
        <end position="92"/>
    </location>
</feature>
<evidence type="ECO:0000256" key="1">
    <source>
        <dbReference type="SAM" id="MobiDB-lite"/>
    </source>
</evidence>
<feature type="signal peptide" evidence="2">
    <location>
        <begin position="1"/>
        <end position="25"/>
    </location>
</feature>
<dbReference type="Pfam" id="PF01391">
    <property type="entry name" value="Collagen"/>
    <property type="match status" value="1"/>
</dbReference>
<feature type="compositionally biased region" description="Basic and acidic residues" evidence="1">
    <location>
        <begin position="65"/>
        <end position="77"/>
    </location>
</feature>
<feature type="non-terminal residue" evidence="3">
    <location>
        <position position="92"/>
    </location>
</feature>
<proteinExistence type="predicted"/>
<evidence type="ECO:0000313" key="3">
    <source>
        <dbReference type="EMBL" id="CAI8026726.1"/>
    </source>
</evidence>
<dbReference type="InterPro" id="IPR008160">
    <property type="entry name" value="Collagen"/>
</dbReference>
<sequence>MSQIFCKIICSSFVMVAVLSIASQGYPQERERRQSNGESSCPQIELLRGRDGREGRDGACGPPGEKGEQGERGETGQKGDLGAEGPTGPQGP</sequence>
<keyword evidence="2" id="KW-0732">Signal</keyword>
<evidence type="ECO:0000313" key="4">
    <source>
        <dbReference type="Proteomes" id="UP001174909"/>
    </source>
</evidence>
<keyword evidence="4" id="KW-1185">Reference proteome</keyword>
<reference evidence="3" key="1">
    <citation type="submission" date="2023-03" db="EMBL/GenBank/DDBJ databases">
        <authorList>
            <person name="Steffen K."/>
            <person name="Cardenas P."/>
        </authorList>
    </citation>
    <scope>NUCLEOTIDE SEQUENCE</scope>
</reference>
<organism evidence="3 4">
    <name type="scientific">Geodia barretti</name>
    <name type="common">Barrett's horny sponge</name>
    <dbReference type="NCBI Taxonomy" id="519541"/>
    <lineage>
        <taxon>Eukaryota</taxon>
        <taxon>Metazoa</taxon>
        <taxon>Porifera</taxon>
        <taxon>Demospongiae</taxon>
        <taxon>Heteroscleromorpha</taxon>
        <taxon>Tetractinellida</taxon>
        <taxon>Astrophorina</taxon>
        <taxon>Geodiidae</taxon>
        <taxon>Geodia</taxon>
    </lineage>
</organism>
<dbReference type="EMBL" id="CASHTH010002229">
    <property type="protein sequence ID" value="CAI8026726.1"/>
    <property type="molecule type" value="Genomic_DNA"/>
</dbReference>
<gene>
    <name evidence="3" type="ORF">GBAR_LOCUS15318</name>
</gene>
<name>A0AA35WRT8_GEOBA</name>
<comment type="caution">
    <text evidence="3">The sequence shown here is derived from an EMBL/GenBank/DDBJ whole genome shotgun (WGS) entry which is preliminary data.</text>
</comment>
<feature type="chain" id="PRO_5041258147" evidence="2">
    <location>
        <begin position="26"/>
        <end position="92"/>
    </location>
</feature>